<dbReference type="Pfam" id="PF06722">
    <property type="entry name" value="EryCIII-like_C"/>
    <property type="match status" value="1"/>
</dbReference>
<evidence type="ECO:0000259" key="2">
    <source>
        <dbReference type="Pfam" id="PF06722"/>
    </source>
</evidence>
<organism evidence="3 4">
    <name type="scientific">Stakelama sediminis</name>
    <dbReference type="NCBI Taxonomy" id="463200"/>
    <lineage>
        <taxon>Bacteria</taxon>
        <taxon>Pseudomonadati</taxon>
        <taxon>Pseudomonadota</taxon>
        <taxon>Alphaproteobacteria</taxon>
        <taxon>Sphingomonadales</taxon>
        <taxon>Sphingomonadaceae</taxon>
        <taxon>Stakelama</taxon>
    </lineage>
</organism>
<proteinExistence type="predicted"/>
<evidence type="ECO:0000313" key="3">
    <source>
        <dbReference type="EMBL" id="MBB5718395.1"/>
    </source>
</evidence>
<dbReference type="Proteomes" id="UP000554342">
    <property type="component" value="Unassembled WGS sequence"/>
</dbReference>
<comment type="caution">
    <text evidence="3">The sequence shown here is derived from an EMBL/GenBank/DDBJ whole genome shotgun (WGS) entry which is preliminary data.</text>
</comment>
<feature type="domain" description="Erythromycin biosynthesis protein CIII-like C-terminal" evidence="2">
    <location>
        <begin position="328"/>
        <end position="429"/>
    </location>
</feature>
<reference evidence="3 4" key="1">
    <citation type="submission" date="2020-08" db="EMBL/GenBank/DDBJ databases">
        <title>Genomic Encyclopedia of Type Strains, Phase IV (KMG-IV): sequencing the most valuable type-strain genomes for metagenomic binning, comparative biology and taxonomic classification.</title>
        <authorList>
            <person name="Goeker M."/>
        </authorList>
    </citation>
    <scope>NUCLEOTIDE SEQUENCE [LARGE SCALE GENOMIC DNA]</scope>
    <source>
        <strain evidence="3 4">DSM 27203</strain>
    </source>
</reference>
<dbReference type="GO" id="GO:0008194">
    <property type="term" value="F:UDP-glycosyltransferase activity"/>
    <property type="evidence" value="ECO:0007669"/>
    <property type="project" value="InterPro"/>
</dbReference>
<dbReference type="GO" id="GO:0005975">
    <property type="term" value="P:carbohydrate metabolic process"/>
    <property type="evidence" value="ECO:0007669"/>
    <property type="project" value="InterPro"/>
</dbReference>
<dbReference type="CDD" id="cd03784">
    <property type="entry name" value="GT1_Gtf-like"/>
    <property type="match status" value="1"/>
</dbReference>
<name>A0A840YXT8_9SPHN</name>
<dbReference type="PANTHER" id="PTHR48050:SF13">
    <property type="entry name" value="STEROL 3-BETA-GLUCOSYLTRANSFERASE UGT80A2"/>
    <property type="match status" value="1"/>
</dbReference>
<dbReference type="InterPro" id="IPR050426">
    <property type="entry name" value="Glycosyltransferase_28"/>
</dbReference>
<dbReference type="InterPro" id="IPR002213">
    <property type="entry name" value="UDP_glucos_trans"/>
</dbReference>
<dbReference type="InterPro" id="IPR010610">
    <property type="entry name" value="EryCIII-like_C"/>
</dbReference>
<keyword evidence="3" id="KW-0808">Transferase</keyword>
<dbReference type="GO" id="GO:0016758">
    <property type="term" value="F:hexosyltransferase activity"/>
    <property type="evidence" value="ECO:0007669"/>
    <property type="project" value="InterPro"/>
</dbReference>
<evidence type="ECO:0000313" key="4">
    <source>
        <dbReference type="Proteomes" id="UP000554342"/>
    </source>
</evidence>
<dbReference type="EMBL" id="JACIJI010000001">
    <property type="protein sequence ID" value="MBB5718395.1"/>
    <property type="molecule type" value="Genomic_DNA"/>
</dbReference>
<dbReference type="RefSeq" id="WP_184002034.1">
    <property type="nucleotide sequence ID" value="NZ_BAABIF010000004.1"/>
</dbReference>
<dbReference type="GO" id="GO:0033072">
    <property type="term" value="P:vancomycin biosynthetic process"/>
    <property type="evidence" value="ECO:0007669"/>
    <property type="project" value="UniProtKB-ARBA"/>
</dbReference>
<dbReference type="AlphaFoldDB" id="A0A840YXT8"/>
<dbReference type="SUPFAM" id="SSF53756">
    <property type="entry name" value="UDP-Glycosyltransferase/glycogen phosphorylase"/>
    <property type="match status" value="1"/>
</dbReference>
<keyword evidence="4" id="KW-1185">Reference proteome</keyword>
<sequence length="457" mass="49104">MYTTDDHAPAFPLRKLPVARSRGKVVLATIGSLGDVFPFVAIGKILKARGFDVLLCVPASHLDMVRSAGLDGVAIMPAFDEIWQAMGLTEAEAVRKIVEDQDFMIRDIAIPAMEASLLPLKRACADADLIVASLFALAAPLVAEILDIPLIPALLQPMTLFSAYDPPIGQKFGTIATQGGNRWTRVWNRTCFGVIRTEMRRRYGRPINRIRRENGLAPQRSTPILDQEVEPMLRLGLYPAFLAPSQPDFPANFVHTGFPAFDGTCETALSREVEAFLSAGPAPLVFTLGSLVTGAPEKFYGESIALARRLGMRALLLGSDIPAPKDKGICSIAYAPHSLIFPRAAAIVHHGGIGTTGQALRAARPQLIVPRLADQRDNGARLERLGIGRVLSWKRYSAANAAPVVTALLENPDVERRAVILGAELRAQNGAASAVDAIESALAGSHASPQPSHLSMV</sequence>
<dbReference type="PANTHER" id="PTHR48050">
    <property type="entry name" value="STEROL 3-BETA-GLUCOSYLTRANSFERASE"/>
    <property type="match status" value="1"/>
</dbReference>
<evidence type="ECO:0000259" key="1">
    <source>
        <dbReference type="Pfam" id="PF03033"/>
    </source>
</evidence>
<protein>
    <submittedName>
        <fullName evidence="3">UDP:flavonoid glycosyltransferase YjiC (YdhE family)</fullName>
    </submittedName>
</protein>
<feature type="domain" description="Glycosyltransferase family 28 N-terminal" evidence="1">
    <location>
        <begin position="25"/>
        <end position="153"/>
    </location>
</feature>
<dbReference type="InterPro" id="IPR004276">
    <property type="entry name" value="GlycoTrans_28_N"/>
</dbReference>
<dbReference type="Gene3D" id="3.40.50.2000">
    <property type="entry name" value="Glycogen Phosphorylase B"/>
    <property type="match status" value="2"/>
</dbReference>
<accession>A0A840YXT8</accession>
<dbReference type="Pfam" id="PF03033">
    <property type="entry name" value="Glyco_transf_28"/>
    <property type="match status" value="1"/>
</dbReference>
<gene>
    <name evidence="3" type="ORF">FHR23_001302</name>
</gene>